<dbReference type="SUPFAM" id="SSF81383">
    <property type="entry name" value="F-box domain"/>
    <property type="match status" value="1"/>
</dbReference>
<evidence type="ECO:0000259" key="1">
    <source>
        <dbReference type="PROSITE" id="PS50181"/>
    </source>
</evidence>
<dbReference type="Pfam" id="PF00646">
    <property type="entry name" value="F-box"/>
    <property type="match status" value="1"/>
</dbReference>
<dbReference type="InterPro" id="IPR050796">
    <property type="entry name" value="SCF_F-box_component"/>
</dbReference>
<dbReference type="InterPro" id="IPR001810">
    <property type="entry name" value="F-box_dom"/>
</dbReference>
<dbReference type="PANTHER" id="PTHR31672">
    <property type="entry name" value="BNACNNG10540D PROTEIN"/>
    <property type="match status" value="1"/>
</dbReference>
<dbReference type="PANTHER" id="PTHR31672:SF12">
    <property type="entry name" value="F-BOX DOMAIN-CONTAINING PROTEIN"/>
    <property type="match status" value="1"/>
</dbReference>
<keyword evidence="3" id="KW-1185">Reference proteome</keyword>
<dbReference type="Proteomes" id="UP000077755">
    <property type="component" value="Chromosome 6"/>
</dbReference>
<name>A0AAF0XFH9_DAUCS</name>
<reference evidence="2" key="2">
    <citation type="submission" date="2022-03" db="EMBL/GenBank/DDBJ databases">
        <title>Draft title - Genomic analysis of global carrot germplasm unveils the trajectory of domestication and the origin of high carotenoid orange carrot.</title>
        <authorList>
            <person name="Iorizzo M."/>
            <person name="Ellison S."/>
            <person name="Senalik D."/>
            <person name="Macko-Podgorni A."/>
            <person name="Grzebelus D."/>
            <person name="Bostan H."/>
            <person name="Rolling W."/>
            <person name="Curaba J."/>
            <person name="Simon P."/>
        </authorList>
    </citation>
    <scope>NUCLEOTIDE SEQUENCE</scope>
    <source>
        <tissue evidence="2">Leaf</tissue>
    </source>
</reference>
<evidence type="ECO:0000313" key="2">
    <source>
        <dbReference type="EMBL" id="WOH06988.1"/>
    </source>
</evidence>
<dbReference type="Gene3D" id="1.20.1280.50">
    <property type="match status" value="1"/>
</dbReference>
<dbReference type="AlphaFoldDB" id="A0AAF0XFH9"/>
<dbReference type="PROSITE" id="PS50181">
    <property type="entry name" value="FBOX"/>
    <property type="match status" value="1"/>
</dbReference>
<dbReference type="KEGG" id="dcr:108224709"/>
<dbReference type="Gene3D" id="2.120.10.80">
    <property type="entry name" value="Kelch-type beta propeller"/>
    <property type="match status" value="1"/>
</dbReference>
<protein>
    <recommendedName>
        <fullName evidence="1">F-box domain-containing protein</fullName>
    </recommendedName>
</protein>
<accession>A0AAF0XFH9</accession>
<evidence type="ECO:0000313" key="3">
    <source>
        <dbReference type="Proteomes" id="UP000077755"/>
    </source>
</evidence>
<dbReference type="SMART" id="SM00256">
    <property type="entry name" value="FBOX"/>
    <property type="match status" value="1"/>
</dbReference>
<feature type="domain" description="F-box" evidence="1">
    <location>
        <begin position="21"/>
        <end position="67"/>
    </location>
</feature>
<dbReference type="InterPro" id="IPR036047">
    <property type="entry name" value="F-box-like_dom_sf"/>
</dbReference>
<gene>
    <name evidence="2" type="ORF">DCAR_0626417</name>
</gene>
<sequence>MEIHKNTHIYTPPRPPQKMDPTLWSKLPEELLEHILSCLPLKTFLYLQSTCKHFKSLSVSPSFISKHFSSSSSSSTTSFLLLSHPQFTHQYFLYNSNLNSWRAQVLSLSSLLPASATLIASSKGMICFCNFGGNCFVVCNLLARDLRVVKFPKHPFEFECFSMVLGCDGYKLFVISQDSRCCVYVYDSIKQDWENYGSQFDVNYRTQGVCFNSRLYFTTRVPFGVTGFDFETGNWGNLRAVSPRELIFGRLVGNGDDKLCLFGGIGNNGIARSLKIWELSEGGASWVEIGSVPDMMCRKLVSVCFHNYEHLYVFWHQEMICVCCYSWPEVLYYKVSRRTWHWLPKCPSMPEKWSCGFKWFSFVPQLHPYV</sequence>
<dbReference type="EMBL" id="CP093348">
    <property type="protein sequence ID" value="WOH06988.1"/>
    <property type="molecule type" value="Genomic_DNA"/>
</dbReference>
<dbReference type="InterPro" id="IPR015915">
    <property type="entry name" value="Kelch-typ_b-propeller"/>
</dbReference>
<organism evidence="2 3">
    <name type="scientific">Daucus carota subsp. sativus</name>
    <name type="common">Carrot</name>
    <dbReference type="NCBI Taxonomy" id="79200"/>
    <lineage>
        <taxon>Eukaryota</taxon>
        <taxon>Viridiplantae</taxon>
        <taxon>Streptophyta</taxon>
        <taxon>Embryophyta</taxon>
        <taxon>Tracheophyta</taxon>
        <taxon>Spermatophyta</taxon>
        <taxon>Magnoliopsida</taxon>
        <taxon>eudicotyledons</taxon>
        <taxon>Gunneridae</taxon>
        <taxon>Pentapetalae</taxon>
        <taxon>asterids</taxon>
        <taxon>campanulids</taxon>
        <taxon>Apiales</taxon>
        <taxon>Apiaceae</taxon>
        <taxon>Apioideae</taxon>
        <taxon>Scandiceae</taxon>
        <taxon>Daucinae</taxon>
        <taxon>Daucus</taxon>
        <taxon>Daucus sect. Daucus</taxon>
    </lineage>
</organism>
<dbReference type="InterPro" id="IPR011043">
    <property type="entry name" value="Gal_Oxase/kelch_b-propeller"/>
</dbReference>
<proteinExistence type="predicted"/>
<reference evidence="2" key="1">
    <citation type="journal article" date="2016" name="Nat. Genet.">
        <title>A high-quality carrot genome assembly provides new insights into carotenoid accumulation and asterid genome evolution.</title>
        <authorList>
            <person name="Iorizzo M."/>
            <person name="Ellison S."/>
            <person name="Senalik D."/>
            <person name="Zeng P."/>
            <person name="Satapoomin P."/>
            <person name="Huang J."/>
            <person name="Bowman M."/>
            <person name="Iovene M."/>
            <person name="Sanseverino W."/>
            <person name="Cavagnaro P."/>
            <person name="Yildiz M."/>
            <person name="Macko-Podgorni A."/>
            <person name="Moranska E."/>
            <person name="Grzebelus E."/>
            <person name="Grzebelus D."/>
            <person name="Ashrafi H."/>
            <person name="Zheng Z."/>
            <person name="Cheng S."/>
            <person name="Spooner D."/>
            <person name="Van Deynze A."/>
            <person name="Simon P."/>
        </authorList>
    </citation>
    <scope>NUCLEOTIDE SEQUENCE</scope>
    <source>
        <tissue evidence="2">Leaf</tissue>
    </source>
</reference>
<dbReference type="SUPFAM" id="SSF50965">
    <property type="entry name" value="Galactose oxidase, central domain"/>
    <property type="match status" value="1"/>
</dbReference>